<gene>
    <name evidence="5" type="ORF">PVK06_016794</name>
</gene>
<evidence type="ECO:0000313" key="5">
    <source>
        <dbReference type="EMBL" id="KAK5832985.1"/>
    </source>
</evidence>
<evidence type="ECO:0000259" key="4">
    <source>
        <dbReference type="Pfam" id="PF08263"/>
    </source>
</evidence>
<dbReference type="Pfam" id="PF08263">
    <property type="entry name" value="LRRNT_2"/>
    <property type="match status" value="1"/>
</dbReference>
<reference evidence="5 6" key="1">
    <citation type="submission" date="2023-03" db="EMBL/GenBank/DDBJ databases">
        <title>WGS of Gossypium arboreum.</title>
        <authorList>
            <person name="Yu D."/>
        </authorList>
    </citation>
    <scope>NUCLEOTIDE SEQUENCE [LARGE SCALE GENOMIC DNA]</scope>
    <source>
        <tissue evidence="5">Leaf</tissue>
    </source>
</reference>
<accession>A0ABR0Q1E5</accession>
<evidence type="ECO:0000313" key="6">
    <source>
        <dbReference type="Proteomes" id="UP001358586"/>
    </source>
</evidence>
<protein>
    <recommendedName>
        <fullName evidence="4">Leucine-rich repeat-containing N-terminal plant-type domain-containing protein</fullName>
    </recommendedName>
</protein>
<keyword evidence="6" id="KW-1185">Reference proteome</keyword>
<dbReference type="PANTHER" id="PTHR48060:SF21">
    <property type="entry name" value="L DOMAIN-LIKE PROTEIN"/>
    <property type="match status" value="1"/>
</dbReference>
<sequence>MFIRNFIVSYAMIVRNLTTDQPALLAFKHQIIDPQNILANNWTTNNSVCNWVGVSCAAKHPRVGVLDLFNMGLTGTIPL</sequence>
<evidence type="ECO:0000256" key="3">
    <source>
        <dbReference type="ARBA" id="ARBA00022737"/>
    </source>
</evidence>
<dbReference type="Proteomes" id="UP001358586">
    <property type="component" value="Chromosome 5"/>
</dbReference>
<name>A0ABR0Q1E5_GOSAR</name>
<keyword evidence="1" id="KW-0433">Leucine-rich repeat</keyword>
<evidence type="ECO:0000256" key="2">
    <source>
        <dbReference type="ARBA" id="ARBA00022729"/>
    </source>
</evidence>
<dbReference type="InterPro" id="IPR053211">
    <property type="entry name" value="DNA_repair-toleration"/>
</dbReference>
<dbReference type="EMBL" id="JARKNE010000005">
    <property type="protein sequence ID" value="KAK5832985.1"/>
    <property type="molecule type" value="Genomic_DNA"/>
</dbReference>
<keyword evidence="2" id="KW-0732">Signal</keyword>
<keyword evidence="3" id="KW-0677">Repeat</keyword>
<dbReference type="Gene3D" id="3.80.10.10">
    <property type="entry name" value="Ribonuclease Inhibitor"/>
    <property type="match status" value="1"/>
</dbReference>
<proteinExistence type="predicted"/>
<feature type="domain" description="Leucine-rich repeat-containing N-terminal plant-type" evidence="4">
    <location>
        <begin position="19"/>
        <end position="56"/>
    </location>
</feature>
<organism evidence="5 6">
    <name type="scientific">Gossypium arboreum</name>
    <name type="common">Tree cotton</name>
    <name type="synonym">Gossypium nanking</name>
    <dbReference type="NCBI Taxonomy" id="29729"/>
    <lineage>
        <taxon>Eukaryota</taxon>
        <taxon>Viridiplantae</taxon>
        <taxon>Streptophyta</taxon>
        <taxon>Embryophyta</taxon>
        <taxon>Tracheophyta</taxon>
        <taxon>Spermatophyta</taxon>
        <taxon>Magnoliopsida</taxon>
        <taxon>eudicotyledons</taxon>
        <taxon>Gunneridae</taxon>
        <taxon>Pentapetalae</taxon>
        <taxon>rosids</taxon>
        <taxon>malvids</taxon>
        <taxon>Malvales</taxon>
        <taxon>Malvaceae</taxon>
        <taxon>Malvoideae</taxon>
        <taxon>Gossypium</taxon>
    </lineage>
</organism>
<dbReference type="InterPro" id="IPR032675">
    <property type="entry name" value="LRR_dom_sf"/>
</dbReference>
<evidence type="ECO:0000256" key="1">
    <source>
        <dbReference type="ARBA" id="ARBA00022614"/>
    </source>
</evidence>
<comment type="caution">
    <text evidence="5">The sequence shown here is derived from an EMBL/GenBank/DDBJ whole genome shotgun (WGS) entry which is preliminary data.</text>
</comment>
<dbReference type="SUPFAM" id="SSF52058">
    <property type="entry name" value="L domain-like"/>
    <property type="match status" value="1"/>
</dbReference>
<dbReference type="InterPro" id="IPR013210">
    <property type="entry name" value="LRR_N_plant-typ"/>
</dbReference>
<dbReference type="PANTHER" id="PTHR48060">
    <property type="entry name" value="DNA DAMAGE-REPAIR/TOLERATION PROTEIN DRT100"/>
    <property type="match status" value="1"/>
</dbReference>